<sequence length="211" mass="23550">MFVKDYMSPSPITITNQTPVFEALSIMRKRKIHQLPVLNSRGKLTGLITELELLTVSPSPASTLSIYEMNYLLSKMTVKDVLTKEPVIVEPSCTIEEAALKMREHSIRCLLVVENDELKGIITQTDVFDALIRTFGLHKAGVRMVLEMDDKVGALADVLNIVREHGLNVLGVACRDKDDSSVQVMLRLRAANVDELEKSLNKNGIRVIYVS</sequence>
<dbReference type="STRING" id="341036.SAMN05660649_01451"/>
<dbReference type="Gene3D" id="3.30.70.260">
    <property type="match status" value="1"/>
</dbReference>
<dbReference type="InterPro" id="IPR051462">
    <property type="entry name" value="CBS_domain-containing"/>
</dbReference>
<accession>A0A1I2RBW8</accession>
<proteinExistence type="predicted"/>
<evidence type="ECO:0000313" key="6">
    <source>
        <dbReference type="Proteomes" id="UP000199337"/>
    </source>
</evidence>
<gene>
    <name evidence="5" type="ORF">SAMN05660649_01451</name>
</gene>
<keyword evidence="2" id="KW-0129">CBS domain</keyword>
<dbReference type="Gene3D" id="3.10.580.10">
    <property type="entry name" value="CBS-domain"/>
    <property type="match status" value="2"/>
</dbReference>
<dbReference type="CDD" id="cd04584">
    <property type="entry name" value="CBS_pair_AcuB_like"/>
    <property type="match status" value="1"/>
</dbReference>
<protein>
    <submittedName>
        <fullName evidence="5">Acetoin utilization protein AcuB</fullName>
    </submittedName>
</protein>
<dbReference type="AlphaFoldDB" id="A0A1I2RBW8"/>
<dbReference type="InterPro" id="IPR045865">
    <property type="entry name" value="ACT-like_dom_sf"/>
</dbReference>
<dbReference type="PANTHER" id="PTHR48108">
    <property type="entry name" value="CBS DOMAIN-CONTAINING PROTEIN CBSX2, CHLOROPLASTIC"/>
    <property type="match status" value="1"/>
</dbReference>
<dbReference type="SUPFAM" id="SSF55021">
    <property type="entry name" value="ACT-like"/>
    <property type="match status" value="1"/>
</dbReference>
<reference evidence="6" key="1">
    <citation type="submission" date="2016-10" db="EMBL/GenBank/DDBJ databases">
        <authorList>
            <person name="Varghese N."/>
            <person name="Submissions S."/>
        </authorList>
    </citation>
    <scope>NUCLEOTIDE SEQUENCE [LARGE SCALE GENOMIC DNA]</scope>
    <source>
        <strain evidence="6">DSM 17038</strain>
    </source>
</reference>
<dbReference type="EMBL" id="FOOX01000004">
    <property type="protein sequence ID" value="SFG36999.1"/>
    <property type="molecule type" value="Genomic_DNA"/>
</dbReference>
<organism evidence="5 6">
    <name type="scientific">Desulfotruncus arcticus DSM 17038</name>
    <dbReference type="NCBI Taxonomy" id="1121424"/>
    <lineage>
        <taxon>Bacteria</taxon>
        <taxon>Bacillati</taxon>
        <taxon>Bacillota</taxon>
        <taxon>Clostridia</taxon>
        <taxon>Eubacteriales</taxon>
        <taxon>Desulfallaceae</taxon>
        <taxon>Desulfotruncus</taxon>
    </lineage>
</organism>
<dbReference type="Pfam" id="PF01842">
    <property type="entry name" value="ACT"/>
    <property type="match status" value="1"/>
</dbReference>
<evidence type="ECO:0000256" key="2">
    <source>
        <dbReference type="PROSITE-ProRule" id="PRU00703"/>
    </source>
</evidence>
<dbReference type="SMART" id="SM00116">
    <property type="entry name" value="CBS"/>
    <property type="match status" value="2"/>
</dbReference>
<feature type="domain" description="CBS" evidence="3">
    <location>
        <begin position="7"/>
        <end position="63"/>
    </location>
</feature>
<dbReference type="Proteomes" id="UP000199337">
    <property type="component" value="Unassembled WGS sequence"/>
</dbReference>
<dbReference type="PROSITE" id="PS51371">
    <property type="entry name" value="CBS"/>
    <property type="match status" value="2"/>
</dbReference>
<evidence type="ECO:0000259" key="4">
    <source>
        <dbReference type="PROSITE" id="PS51671"/>
    </source>
</evidence>
<keyword evidence="6" id="KW-1185">Reference proteome</keyword>
<dbReference type="OrthoDB" id="9802114at2"/>
<evidence type="ECO:0000256" key="1">
    <source>
        <dbReference type="ARBA" id="ARBA00022737"/>
    </source>
</evidence>
<dbReference type="Pfam" id="PF00571">
    <property type="entry name" value="CBS"/>
    <property type="match status" value="2"/>
</dbReference>
<dbReference type="PROSITE" id="PS51671">
    <property type="entry name" value="ACT"/>
    <property type="match status" value="1"/>
</dbReference>
<evidence type="ECO:0000259" key="3">
    <source>
        <dbReference type="PROSITE" id="PS51371"/>
    </source>
</evidence>
<feature type="domain" description="ACT" evidence="4">
    <location>
        <begin position="143"/>
        <end position="211"/>
    </location>
</feature>
<dbReference type="SUPFAM" id="SSF54631">
    <property type="entry name" value="CBS-domain pair"/>
    <property type="match status" value="1"/>
</dbReference>
<dbReference type="InterPro" id="IPR046342">
    <property type="entry name" value="CBS_dom_sf"/>
</dbReference>
<dbReference type="InterPro" id="IPR002912">
    <property type="entry name" value="ACT_dom"/>
</dbReference>
<keyword evidence="1" id="KW-0677">Repeat</keyword>
<evidence type="ECO:0000313" key="5">
    <source>
        <dbReference type="EMBL" id="SFG36999.1"/>
    </source>
</evidence>
<dbReference type="InterPro" id="IPR000644">
    <property type="entry name" value="CBS_dom"/>
</dbReference>
<feature type="domain" description="CBS" evidence="3">
    <location>
        <begin position="82"/>
        <end position="140"/>
    </location>
</feature>
<name>A0A1I2RBW8_9FIRM</name>
<dbReference type="PANTHER" id="PTHR48108:SF34">
    <property type="entry name" value="CBS DOMAIN-CONTAINING PROTEIN YHCV"/>
    <property type="match status" value="1"/>
</dbReference>